<protein>
    <submittedName>
        <fullName evidence="3">Copper chaperone</fullName>
    </submittedName>
</protein>
<accession>A0A1H0N2P9</accession>
<evidence type="ECO:0000313" key="4">
    <source>
        <dbReference type="Proteomes" id="UP000199460"/>
    </source>
</evidence>
<dbReference type="Proteomes" id="UP000199460">
    <property type="component" value="Unassembled WGS sequence"/>
</dbReference>
<dbReference type="PROSITE" id="PS01047">
    <property type="entry name" value="HMA_1"/>
    <property type="match status" value="1"/>
</dbReference>
<dbReference type="Pfam" id="PF00403">
    <property type="entry name" value="HMA"/>
    <property type="match status" value="1"/>
</dbReference>
<proteinExistence type="predicted"/>
<dbReference type="InterPro" id="IPR036163">
    <property type="entry name" value="HMA_dom_sf"/>
</dbReference>
<dbReference type="EMBL" id="FNJJ01000002">
    <property type="protein sequence ID" value="SDO86891.1"/>
    <property type="molecule type" value="Genomic_DNA"/>
</dbReference>
<dbReference type="OrthoDB" id="9814359at2"/>
<dbReference type="GeneID" id="300930473"/>
<dbReference type="RefSeq" id="WP_090428060.1">
    <property type="nucleotide sequence ID" value="NZ_FNJJ01000002.1"/>
</dbReference>
<sequence length="65" mass="7032">MQQFKVSGMSCGHCSRAVTQAIQALEPTARVEVDLAAGLVRVETSLEAERIEAAIREEGYQVEPA</sequence>
<dbReference type="CDD" id="cd00371">
    <property type="entry name" value="HMA"/>
    <property type="match status" value="1"/>
</dbReference>
<dbReference type="GO" id="GO:0046872">
    <property type="term" value="F:metal ion binding"/>
    <property type="evidence" value="ECO:0007669"/>
    <property type="project" value="UniProtKB-KW"/>
</dbReference>
<keyword evidence="1" id="KW-0479">Metal-binding</keyword>
<evidence type="ECO:0000256" key="1">
    <source>
        <dbReference type="ARBA" id="ARBA00022723"/>
    </source>
</evidence>
<dbReference type="Gene3D" id="3.30.70.100">
    <property type="match status" value="1"/>
</dbReference>
<reference evidence="4" key="1">
    <citation type="submission" date="2016-10" db="EMBL/GenBank/DDBJ databases">
        <authorList>
            <person name="Varghese N."/>
            <person name="Submissions S."/>
        </authorList>
    </citation>
    <scope>NUCLEOTIDE SEQUENCE [LARGE SCALE GENOMIC DNA]</scope>
    <source>
        <strain evidence="4">JCM 18416</strain>
    </source>
</reference>
<name>A0A1H0N2P9_9GAMM</name>
<dbReference type="SUPFAM" id="SSF55008">
    <property type="entry name" value="HMA, heavy metal-associated domain"/>
    <property type="match status" value="1"/>
</dbReference>
<dbReference type="PROSITE" id="PS50846">
    <property type="entry name" value="HMA_2"/>
    <property type="match status" value="1"/>
</dbReference>
<dbReference type="InterPro" id="IPR006121">
    <property type="entry name" value="HMA_dom"/>
</dbReference>
<keyword evidence="4" id="KW-1185">Reference proteome</keyword>
<dbReference type="AlphaFoldDB" id="A0A1H0N2P9"/>
<evidence type="ECO:0000259" key="2">
    <source>
        <dbReference type="PROSITE" id="PS50846"/>
    </source>
</evidence>
<evidence type="ECO:0000313" key="3">
    <source>
        <dbReference type="EMBL" id="SDO86891.1"/>
    </source>
</evidence>
<gene>
    <name evidence="3" type="ORF">SAMN05216213_102232</name>
</gene>
<feature type="domain" description="HMA" evidence="2">
    <location>
        <begin position="1"/>
        <end position="63"/>
    </location>
</feature>
<organism evidence="3 4">
    <name type="scientific">Ectopseudomonas guguanensis</name>
    <dbReference type="NCBI Taxonomy" id="1198456"/>
    <lineage>
        <taxon>Bacteria</taxon>
        <taxon>Pseudomonadati</taxon>
        <taxon>Pseudomonadota</taxon>
        <taxon>Gammaproteobacteria</taxon>
        <taxon>Pseudomonadales</taxon>
        <taxon>Pseudomonadaceae</taxon>
        <taxon>Ectopseudomonas</taxon>
    </lineage>
</organism>
<dbReference type="InterPro" id="IPR017969">
    <property type="entry name" value="Heavy-metal-associated_CS"/>
</dbReference>